<dbReference type="EMBL" id="JAAIUO010000001">
    <property type="protein sequence ID" value="NSK13409.1"/>
    <property type="molecule type" value="Genomic_DNA"/>
</dbReference>
<evidence type="ECO:0000256" key="5">
    <source>
        <dbReference type="ARBA" id="ARBA00022801"/>
    </source>
</evidence>
<proteinExistence type="inferred from homology"/>
<organism evidence="9 10">
    <name type="scientific">Dorea phocaeensis</name>
    <dbReference type="NCBI Taxonomy" id="2040291"/>
    <lineage>
        <taxon>Bacteria</taxon>
        <taxon>Bacillati</taxon>
        <taxon>Bacillota</taxon>
        <taxon>Clostridia</taxon>
        <taxon>Lachnospirales</taxon>
        <taxon>Lachnospiraceae</taxon>
        <taxon>Dorea</taxon>
    </lineage>
</organism>
<dbReference type="RefSeq" id="WP_101694612.1">
    <property type="nucleotide sequence ID" value="NZ_JAAITX010000001.1"/>
</dbReference>
<accession>A0A850HH08</accession>
<dbReference type="EC" id="3.5.4.4" evidence="3"/>
<feature type="domain" description="Adenosine deaminase" evidence="7">
    <location>
        <begin position="10"/>
        <end position="323"/>
    </location>
</feature>
<gene>
    <name evidence="9" type="primary">add</name>
    <name evidence="9" type="ORF">G5A66_02115</name>
    <name evidence="8" type="ORF">G5A75_00695</name>
</gene>
<evidence type="ECO:0000256" key="4">
    <source>
        <dbReference type="ARBA" id="ARBA00022723"/>
    </source>
</evidence>
<dbReference type="GO" id="GO:0043103">
    <property type="term" value="P:hypoxanthine salvage"/>
    <property type="evidence" value="ECO:0007669"/>
    <property type="project" value="TreeGrafter"/>
</dbReference>
<dbReference type="NCBIfam" id="TIGR01430">
    <property type="entry name" value="aden_deam"/>
    <property type="match status" value="1"/>
</dbReference>
<comment type="caution">
    <text evidence="9">The sequence shown here is derived from an EMBL/GenBank/DDBJ whole genome shotgun (WGS) entry which is preliminary data.</text>
</comment>
<comment type="similarity">
    <text evidence="2">Belongs to the metallo-dependent hydrolases superfamily. Adenosine and AMP deaminases family.</text>
</comment>
<sequence length="330" mass="37685">MTAEELRRLPKIELHCHLDGSLSQEYIERRLGRSVSQRELCVQEDCQSLSEYLEKFSLPLSCLQDEEGLEEAGEDVLRTMAKENVIYAEIRFAPLLSVNDHMDVKTVIKSLLRGLKRGEEKYHVAYNVIVCAMRHHSFEENYEMIRSAREFLGKGVCAADLAGAEAQYPMKQFAELFQETRKLGMPFTIHAGECGSVENILDAAAVGAKRIGHGIAMRRNKEVQRKMREGQIGVEMCPLSNLQTKAVPDASVYPLQEFLDAGLLVTINTDNRTVSNTSLTKEFAWIQKQYQVTNEQILRCMKNAATTAFVDEPMRKELYDRLENFNRQRR</sequence>
<dbReference type="GO" id="GO:0005829">
    <property type="term" value="C:cytosol"/>
    <property type="evidence" value="ECO:0007669"/>
    <property type="project" value="TreeGrafter"/>
</dbReference>
<dbReference type="OrthoDB" id="9779574at2"/>
<dbReference type="GO" id="GO:0006154">
    <property type="term" value="P:adenosine catabolic process"/>
    <property type="evidence" value="ECO:0007669"/>
    <property type="project" value="TreeGrafter"/>
</dbReference>
<evidence type="ECO:0000259" key="7">
    <source>
        <dbReference type="Pfam" id="PF00962"/>
    </source>
</evidence>
<evidence type="ECO:0000313" key="9">
    <source>
        <dbReference type="EMBL" id="NVH57462.1"/>
    </source>
</evidence>
<dbReference type="GO" id="GO:0046872">
    <property type="term" value="F:metal ion binding"/>
    <property type="evidence" value="ECO:0007669"/>
    <property type="project" value="UniProtKB-KW"/>
</dbReference>
<dbReference type="Gene3D" id="3.20.20.140">
    <property type="entry name" value="Metal-dependent hydrolases"/>
    <property type="match status" value="1"/>
</dbReference>
<dbReference type="InterPro" id="IPR001365">
    <property type="entry name" value="A_deaminase_dom"/>
</dbReference>
<keyword evidence="5 9" id="KW-0378">Hydrolase</keyword>
<evidence type="ECO:0000256" key="2">
    <source>
        <dbReference type="ARBA" id="ARBA00006676"/>
    </source>
</evidence>
<reference evidence="10 11" key="1">
    <citation type="journal article" date="2020" name="Cell Host Microbe">
        <title>Functional and Genomic Variation between Human-Derived Isolates of Lachnospiraceae Reveals Inter- and Intra-Species Diversity.</title>
        <authorList>
            <person name="Sorbara M.T."/>
            <person name="Littmann E.R."/>
            <person name="Fontana E."/>
            <person name="Moody T.U."/>
            <person name="Kohout C.E."/>
            <person name="Gjonbalaj M."/>
            <person name="Eaton V."/>
            <person name="Seok R."/>
            <person name="Leiner I.M."/>
            <person name="Pamer E.G."/>
        </authorList>
    </citation>
    <scope>NUCLEOTIDE SEQUENCE [LARGE SCALE GENOMIC DNA]</scope>
    <source>
        <strain evidence="9 10">MSK.17.11</strain>
        <strain evidence="8 11">MSK.17.38</strain>
    </source>
</reference>
<dbReference type="EMBL" id="JAAITX010000001">
    <property type="protein sequence ID" value="NVH57462.1"/>
    <property type="molecule type" value="Genomic_DNA"/>
</dbReference>
<comment type="cofactor">
    <cofactor evidence="1">
        <name>Zn(2+)</name>
        <dbReference type="ChEBI" id="CHEBI:29105"/>
    </cofactor>
</comment>
<evidence type="ECO:0000256" key="3">
    <source>
        <dbReference type="ARBA" id="ARBA00012784"/>
    </source>
</evidence>
<evidence type="ECO:0000313" key="10">
    <source>
        <dbReference type="Proteomes" id="UP000528555"/>
    </source>
</evidence>
<protein>
    <recommendedName>
        <fullName evidence="3">adenosine deaminase</fullName>
        <ecNumber evidence="3">3.5.4.4</ecNumber>
    </recommendedName>
</protein>
<dbReference type="AlphaFoldDB" id="A0A850HH08"/>
<dbReference type="InterPro" id="IPR032466">
    <property type="entry name" value="Metal_Hydrolase"/>
</dbReference>
<dbReference type="GO" id="GO:0004000">
    <property type="term" value="F:adenosine deaminase activity"/>
    <property type="evidence" value="ECO:0007669"/>
    <property type="project" value="TreeGrafter"/>
</dbReference>
<dbReference type="PANTHER" id="PTHR11409:SF43">
    <property type="entry name" value="ADENOSINE DEAMINASE"/>
    <property type="match status" value="1"/>
</dbReference>
<keyword evidence="6" id="KW-0862">Zinc</keyword>
<reference evidence="9" key="2">
    <citation type="submission" date="2020-02" db="EMBL/GenBank/DDBJ databases">
        <authorList>
            <person name="Littmann E."/>
            <person name="Sorbara M."/>
        </authorList>
    </citation>
    <scope>NUCLEOTIDE SEQUENCE</scope>
    <source>
        <strain evidence="9">MSK.17.11</strain>
        <strain evidence="8">MSK.17.38</strain>
    </source>
</reference>
<evidence type="ECO:0000313" key="8">
    <source>
        <dbReference type="EMBL" id="NSK13409.1"/>
    </source>
</evidence>
<dbReference type="Pfam" id="PF00962">
    <property type="entry name" value="A_deaminase"/>
    <property type="match status" value="1"/>
</dbReference>
<evidence type="ECO:0000256" key="6">
    <source>
        <dbReference type="ARBA" id="ARBA00022833"/>
    </source>
</evidence>
<dbReference type="PANTHER" id="PTHR11409">
    <property type="entry name" value="ADENOSINE DEAMINASE"/>
    <property type="match status" value="1"/>
</dbReference>
<evidence type="ECO:0000313" key="11">
    <source>
        <dbReference type="Proteomes" id="UP000701680"/>
    </source>
</evidence>
<dbReference type="Proteomes" id="UP000528555">
    <property type="component" value="Unassembled WGS sequence"/>
</dbReference>
<keyword evidence="10" id="KW-1185">Reference proteome</keyword>
<dbReference type="Proteomes" id="UP000701680">
    <property type="component" value="Unassembled WGS sequence"/>
</dbReference>
<dbReference type="InterPro" id="IPR006330">
    <property type="entry name" value="Ado/ade_deaminase"/>
</dbReference>
<evidence type="ECO:0000256" key="1">
    <source>
        <dbReference type="ARBA" id="ARBA00001947"/>
    </source>
</evidence>
<dbReference type="SUPFAM" id="SSF51556">
    <property type="entry name" value="Metallo-dependent hydrolases"/>
    <property type="match status" value="1"/>
</dbReference>
<keyword evidence="4" id="KW-0479">Metal-binding</keyword>
<dbReference type="GO" id="GO:0046103">
    <property type="term" value="P:inosine biosynthetic process"/>
    <property type="evidence" value="ECO:0007669"/>
    <property type="project" value="TreeGrafter"/>
</dbReference>
<name>A0A850HH08_9FIRM</name>